<evidence type="ECO:0008006" key="4">
    <source>
        <dbReference type="Google" id="ProtNLM"/>
    </source>
</evidence>
<keyword evidence="3" id="KW-1185">Reference proteome</keyword>
<feature type="transmembrane region" description="Helical" evidence="1">
    <location>
        <begin position="37"/>
        <end position="54"/>
    </location>
</feature>
<evidence type="ECO:0000313" key="2">
    <source>
        <dbReference type="EMBL" id="AMC10046.1"/>
    </source>
</evidence>
<dbReference type="EMBL" id="CP013355">
    <property type="protein sequence ID" value="AMC10046.1"/>
    <property type="molecule type" value="Genomic_DNA"/>
</dbReference>
<dbReference type="STRING" id="1622118.Lupro_01695"/>
<keyword evidence="1" id="KW-1133">Transmembrane helix</keyword>
<sequence length="675" mass="77880">MKTATIVFIILAVFAALFIASFQYLFQNKEKSQLNYWLFFIRFLSVLSILILIINPQIEKEKLVIVKPNLIVAIDNSSSIEYKSQNKKVKNTIEFLKKNKAINNKFSVNYYSFGSNLAVLDSLNFKKNQTNLSLPFQEFSKLYKTGTNPIILITDGNQTTGSGIEFIDYKSPVFPLIVGDTTTFKDIAIKQLNVNKFTNINHKFPVELFINYLGKENISKNINVYHKGKKVYSKKLHFFESETSKIASFFLTASIKGTQYYTVKIEELDDEQNTLNNMKTFSINVIEEKSKILILTSIIHPDLGMFKKSIERNKQRSVKISKITNFKGNINEYQLVILYQPTNDFGKIFNAVNSNKMNYLIVSGLSTDWNFLNKIQSNFHKESIPQLENYYPIFNTSYAGFLSNDIGFLDFPPLEDSFGDITFFMPFNSLLYQKVGGVNTRNPLLATFENGKQRMAILTGENIWRWRMSSYALNNTFEIFDGFISNLTQYLASNEQTKRLNIISKSIYYTNETVTISASYLDKNFNFDNRAKLWLTVSNKKSGFLKKIPFAKFDSRFTIYLSNIPAGEYSYVVSVENQKSSVSGLFKILPFEIEQQYTNANSKELKILANNTNGKVFYNNQVTELVAYLKSDSQFKKIQKTEIVKKSLIDWKWVLGLIILLLSIEWFARKYYGMV</sequence>
<dbReference type="KEGG" id="lut:Lupro_01695"/>
<dbReference type="PANTHER" id="PTHR37947">
    <property type="entry name" value="BLL2462 PROTEIN"/>
    <property type="match status" value="1"/>
</dbReference>
<dbReference type="InterPro" id="IPR036465">
    <property type="entry name" value="vWFA_dom_sf"/>
</dbReference>
<accession>A0A109RNW5</accession>
<dbReference type="OrthoDB" id="9763076at2"/>
<evidence type="ECO:0000313" key="3">
    <source>
        <dbReference type="Proteomes" id="UP000059672"/>
    </source>
</evidence>
<feature type="transmembrane region" description="Helical" evidence="1">
    <location>
        <begin position="6"/>
        <end position="25"/>
    </location>
</feature>
<dbReference type="PANTHER" id="PTHR37947:SF1">
    <property type="entry name" value="BLL2462 PROTEIN"/>
    <property type="match status" value="1"/>
</dbReference>
<proteinExistence type="predicted"/>
<keyword evidence="1" id="KW-0812">Transmembrane</keyword>
<protein>
    <recommendedName>
        <fullName evidence="4">VWA domain-containing protein</fullName>
    </recommendedName>
</protein>
<gene>
    <name evidence="2" type="ORF">Lupro_01695</name>
</gene>
<dbReference type="RefSeq" id="WP_068205764.1">
    <property type="nucleotide sequence ID" value="NZ_CP013355.1"/>
</dbReference>
<evidence type="ECO:0000256" key="1">
    <source>
        <dbReference type="SAM" id="Phobius"/>
    </source>
</evidence>
<keyword evidence="1" id="KW-0472">Membrane</keyword>
<dbReference type="Proteomes" id="UP000059672">
    <property type="component" value="Chromosome"/>
</dbReference>
<name>A0A109RNW5_9FLAO</name>
<dbReference type="SUPFAM" id="SSF53300">
    <property type="entry name" value="vWA-like"/>
    <property type="match status" value="1"/>
</dbReference>
<dbReference type="CDD" id="cd00198">
    <property type="entry name" value="vWFA"/>
    <property type="match status" value="1"/>
</dbReference>
<reference evidence="3" key="1">
    <citation type="submission" date="2015-12" db="EMBL/GenBank/DDBJ databases">
        <title>Complete genome sequence of Lutibacter profundus strain LP1.</title>
        <authorList>
            <person name="Wissuwa J."/>
            <person name="Le Moine Bauer S."/>
            <person name="Stokke R."/>
            <person name="Dahle H."/>
            <person name="Steen I.H."/>
        </authorList>
    </citation>
    <scope>NUCLEOTIDE SEQUENCE [LARGE SCALE GENOMIC DNA]</scope>
    <source>
        <strain evidence="3">LP1</strain>
    </source>
</reference>
<reference evidence="2 3" key="2">
    <citation type="journal article" date="2016" name="Int. J. Syst. Evol. Microbiol.">
        <title>Lutibacter profundi sp. nov., isolated from a deep-sea hydrothermal system on the Arctic Mid-Ocean Ridge and emended description of the genus Lutibacter.</title>
        <authorList>
            <person name="Le Moine Bauer S."/>
            <person name="Roalkvam I."/>
            <person name="Steen I.H."/>
            <person name="Dahle H."/>
        </authorList>
    </citation>
    <scope>NUCLEOTIDE SEQUENCE [LARGE SCALE GENOMIC DNA]</scope>
    <source>
        <strain evidence="2 3">LP1</strain>
    </source>
</reference>
<dbReference type="AlphaFoldDB" id="A0A109RNW5"/>
<organism evidence="2 3">
    <name type="scientific">Lutibacter profundi</name>
    <dbReference type="NCBI Taxonomy" id="1622118"/>
    <lineage>
        <taxon>Bacteria</taxon>
        <taxon>Pseudomonadati</taxon>
        <taxon>Bacteroidota</taxon>
        <taxon>Flavobacteriia</taxon>
        <taxon>Flavobacteriales</taxon>
        <taxon>Flavobacteriaceae</taxon>
        <taxon>Lutibacter</taxon>
    </lineage>
</organism>